<comment type="similarity">
    <text evidence="2">Belongs to the ferric reductase (FRE) family.</text>
</comment>
<gene>
    <name evidence="16" type="ORF">EDB92DRAFT_1940194</name>
</gene>
<dbReference type="PANTHER" id="PTHR32361">
    <property type="entry name" value="FERRIC/CUPRIC REDUCTASE TRANSMEMBRANE COMPONENT"/>
    <property type="match status" value="1"/>
</dbReference>
<keyword evidence="7" id="KW-0249">Electron transport</keyword>
<sequence>MSGVQSLASTFTHKVNAPAFVFHIDVLLLGLFALYVASTLPRALVRLFQPSEIVNGFFLWSGAQRTPPGRSNSTRTLLRADTLGRSGTVTISKGNAIAPPVHNSTGGAHAALGEDNKVTEAFSALVTPVAPRARGAQQSYAPTRVPRWTTIVHPSLAYALNFRVAPGFPLRKLLVLLAYGLIVLYASLFRSNPFKDTNRTAYIAVSQIPIVVALANKSNWLSWLSGIGYEKFHYVHRFAGRLAVIAANVHALGRLYKASLNGTLQAKIHTPDYIWGLVSLCAVDLLIAFSLSFRGDKIPGYSLFFATHITFVVVSLLAIYMHKPFIWPYILAAVALYAFDHVARTARTRYTTAWLTAETALNGGTILVEVPSLGAGWRAGQHVRIRVTGDTWFSWLATWFVGHARPFTIATGSNSGGMLLVIKARGAWTRKLLRIAAAGSAAGKSADAEGGCDGAREVRIIVEGPYSGPGYTLYTAYSGVVLVAGGSGISYVTGVLDDILQKHASGQSNVRVIEVVWSVADPDSLYSLLPELSPLMRPRTSPRAALSLRFSVHWTRMSALAPHVPRSTLPPGMHLHAGRPDVHATLQSAIASVREAYSTTTTGRTRGSDLPSGIVVGSCGPTALIDDAARAVGHVSRVDWKDVGGVESIEETFGW</sequence>
<accession>A0AAD4LU00</accession>
<feature type="transmembrane region" description="Helical" evidence="14">
    <location>
        <begin position="300"/>
        <end position="320"/>
    </location>
</feature>
<evidence type="ECO:0000256" key="13">
    <source>
        <dbReference type="ARBA" id="ARBA00048483"/>
    </source>
</evidence>
<dbReference type="InterPro" id="IPR013112">
    <property type="entry name" value="FAD-bd_8"/>
</dbReference>
<keyword evidence="6 14" id="KW-0812">Transmembrane</keyword>
<dbReference type="GO" id="GO:0006879">
    <property type="term" value="P:intracellular iron ion homeostasis"/>
    <property type="evidence" value="ECO:0007669"/>
    <property type="project" value="TreeGrafter"/>
</dbReference>
<keyword evidence="4" id="KW-0813">Transport</keyword>
<dbReference type="GO" id="GO:0052851">
    <property type="term" value="F:ferric-chelate reductase (NADPH) activity"/>
    <property type="evidence" value="ECO:0007669"/>
    <property type="project" value="UniProtKB-EC"/>
</dbReference>
<dbReference type="GO" id="GO:0006826">
    <property type="term" value="P:iron ion transport"/>
    <property type="evidence" value="ECO:0007669"/>
    <property type="project" value="TreeGrafter"/>
</dbReference>
<dbReference type="Pfam" id="PF08022">
    <property type="entry name" value="FAD_binding_8"/>
    <property type="match status" value="1"/>
</dbReference>
<dbReference type="SFLD" id="SFLDG01168">
    <property type="entry name" value="Ferric_reductase_subgroup_(FRE"/>
    <property type="match status" value="1"/>
</dbReference>
<dbReference type="SUPFAM" id="SSF63380">
    <property type="entry name" value="Riboflavin synthase domain-like"/>
    <property type="match status" value="1"/>
</dbReference>
<evidence type="ECO:0000256" key="5">
    <source>
        <dbReference type="ARBA" id="ARBA00022475"/>
    </source>
</evidence>
<dbReference type="EC" id="1.16.1.9" evidence="3"/>
<evidence type="ECO:0000256" key="9">
    <source>
        <dbReference type="ARBA" id="ARBA00023002"/>
    </source>
</evidence>
<keyword evidence="9" id="KW-0560">Oxidoreductase</keyword>
<evidence type="ECO:0000256" key="3">
    <source>
        <dbReference type="ARBA" id="ARBA00012668"/>
    </source>
</evidence>
<evidence type="ECO:0000256" key="7">
    <source>
        <dbReference type="ARBA" id="ARBA00022982"/>
    </source>
</evidence>
<evidence type="ECO:0000259" key="15">
    <source>
        <dbReference type="PROSITE" id="PS51384"/>
    </source>
</evidence>
<feature type="domain" description="FAD-binding FR-type" evidence="15">
    <location>
        <begin position="324"/>
        <end position="472"/>
    </location>
</feature>
<evidence type="ECO:0000313" key="16">
    <source>
        <dbReference type="EMBL" id="KAH9000461.1"/>
    </source>
</evidence>
<keyword evidence="10" id="KW-0406">Ion transport</keyword>
<keyword evidence="12" id="KW-0325">Glycoprotein</keyword>
<organism evidence="16 17">
    <name type="scientific">Lactarius akahatsu</name>
    <dbReference type="NCBI Taxonomy" id="416441"/>
    <lineage>
        <taxon>Eukaryota</taxon>
        <taxon>Fungi</taxon>
        <taxon>Dikarya</taxon>
        <taxon>Basidiomycota</taxon>
        <taxon>Agaricomycotina</taxon>
        <taxon>Agaricomycetes</taxon>
        <taxon>Russulales</taxon>
        <taxon>Russulaceae</taxon>
        <taxon>Lactarius</taxon>
    </lineage>
</organism>
<dbReference type="Proteomes" id="UP001201163">
    <property type="component" value="Unassembled WGS sequence"/>
</dbReference>
<dbReference type="PANTHER" id="PTHR32361:SF9">
    <property type="entry name" value="FERRIC REDUCTASE TRANSMEMBRANE COMPONENT 3-RELATED"/>
    <property type="match status" value="1"/>
</dbReference>
<name>A0AAD4LU00_9AGAM</name>
<dbReference type="SFLD" id="SFLDS00052">
    <property type="entry name" value="Ferric_Reductase_Domain"/>
    <property type="match status" value="1"/>
</dbReference>
<evidence type="ECO:0000256" key="10">
    <source>
        <dbReference type="ARBA" id="ARBA00023065"/>
    </source>
</evidence>
<dbReference type="Pfam" id="PF01794">
    <property type="entry name" value="Ferric_reduct"/>
    <property type="match status" value="1"/>
</dbReference>
<evidence type="ECO:0000256" key="1">
    <source>
        <dbReference type="ARBA" id="ARBA00004651"/>
    </source>
</evidence>
<dbReference type="AlphaFoldDB" id="A0AAD4LU00"/>
<dbReference type="GO" id="GO:0005886">
    <property type="term" value="C:plasma membrane"/>
    <property type="evidence" value="ECO:0007669"/>
    <property type="project" value="UniProtKB-SubCell"/>
</dbReference>
<dbReference type="EMBL" id="JAKELL010000002">
    <property type="protein sequence ID" value="KAH9000461.1"/>
    <property type="molecule type" value="Genomic_DNA"/>
</dbReference>
<feature type="transmembrane region" description="Helical" evidence="14">
    <location>
        <begin position="20"/>
        <end position="37"/>
    </location>
</feature>
<keyword evidence="5" id="KW-1003">Cell membrane</keyword>
<evidence type="ECO:0000256" key="2">
    <source>
        <dbReference type="ARBA" id="ARBA00006278"/>
    </source>
</evidence>
<protein>
    <recommendedName>
        <fullName evidence="3">ferric-chelate reductase (NADPH)</fullName>
        <ecNumber evidence="3">1.16.1.9</ecNumber>
    </recommendedName>
</protein>
<evidence type="ECO:0000256" key="4">
    <source>
        <dbReference type="ARBA" id="ARBA00022448"/>
    </source>
</evidence>
<evidence type="ECO:0000256" key="11">
    <source>
        <dbReference type="ARBA" id="ARBA00023136"/>
    </source>
</evidence>
<dbReference type="InterPro" id="IPR051410">
    <property type="entry name" value="Ferric/Cupric_Reductase"/>
</dbReference>
<evidence type="ECO:0000256" key="14">
    <source>
        <dbReference type="SAM" id="Phobius"/>
    </source>
</evidence>
<dbReference type="SUPFAM" id="SSF52343">
    <property type="entry name" value="Ferredoxin reductase-like, C-terminal NADP-linked domain"/>
    <property type="match status" value="1"/>
</dbReference>
<feature type="transmembrane region" description="Helical" evidence="14">
    <location>
        <begin position="326"/>
        <end position="343"/>
    </location>
</feature>
<evidence type="ECO:0000256" key="6">
    <source>
        <dbReference type="ARBA" id="ARBA00022692"/>
    </source>
</evidence>
<comment type="subcellular location">
    <subcellularLocation>
        <location evidence="1">Cell membrane</location>
        <topology evidence="1">Multi-pass membrane protein</topology>
    </subcellularLocation>
</comment>
<dbReference type="PROSITE" id="PS51384">
    <property type="entry name" value="FAD_FR"/>
    <property type="match status" value="1"/>
</dbReference>
<dbReference type="InterPro" id="IPR017938">
    <property type="entry name" value="Riboflavin_synthase-like_b-brl"/>
</dbReference>
<feature type="transmembrane region" description="Helical" evidence="14">
    <location>
        <begin position="173"/>
        <end position="189"/>
    </location>
</feature>
<evidence type="ECO:0000256" key="8">
    <source>
        <dbReference type="ARBA" id="ARBA00022989"/>
    </source>
</evidence>
<proteinExistence type="inferred from homology"/>
<dbReference type="InterPro" id="IPR013121">
    <property type="entry name" value="Fe_red_NAD-bd_6"/>
</dbReference>
<dbReference type="InterPro" id="IPR017927">
    <property type="entry name" value="FAD-bd_FR_type"/>
</dbReference>
<keyword evidence="17" id="KW-1185">Reference proteome</keyword>
<evidence type="ECO:0000313" key="17">
    <source>
        <dbReference type="Proteomes" id="UP001201163"/>
    </source>
</evidence>
<feature type="transmembrane region" description="Helical" evidence="14">
    <location>
        <begin position="273"/>
        <end position="293"/>
    </location>
</feature>
<dbReference type="Pfam" id="PF08030">
    <property type="entry name" value="NAD_binding_6"/>
    <property type="match status" value="1"/>
</dbReference>
<comment type="catalytic activity">
    <reaction evidence="13">
        <text>2 a Fe(II)-siderophore + NADP(+) + H(+) = 2 a Fe(III)-siderophore + NADPH</text>
        <dbReference type="Rhea" id="RHEA:28795"/>
        <dbReference type="Rhea" id="RHEA-COMP:11342"/>
        <dbReference type="Rhea" id="RHEA-COMP:11344"/>
        <dbReference type="ChEBI" id="CHEBI:15378"/>
        <dbReference type="ChEBI" id="CHEBI:29033"/>
        <dbReference type="ChEBI" id="CHEBI:29034"/>
        <dbReference type="ChEBI" id="CHEBI:57783"/>
        <dbReference type="ChEBI" id="CHEBI:58349"/>
        <dbReference type="EC" id="1.16.1.9"/>
    </reaction>
</comment>
<evidence type="ECO:0000256" key="12">
    <source>
        <dbReference type="ARBA" id="ARBA00023180"/>
    </source>
</evidence>
<comment type="caution">
    <text evidence="16">The sequence shown here is derived from an EMBL/GenBank/DDBJ whole genome shotgun (WGS) entry which is preliminary data.</text>
</comment>
<reference evidence="16" key="1">
    <citation type="submission" date="2022-01" db="EMBL/GenBank/DDBJ databases">
        <title>Comparative genomics reveals a dynamic genome evolution in the ectomycorrhizal milk-cap (Lactarius) mushrooms.</title>
        <authorList>
            <consortium name="DOE Joint Genome Institute"/>
            <person name="Lebreton A."/>
            <person name="Tang N."/>
            <person name="Kuo A."/>
            <person name="LaButti K."/>
            <person name="Drula E."/>
            <person name="Barry K."/>
            <person name="Clum A."/>
            <person name="Lipzen A."/>
            <person name="Mousain D."/>
            <person name="Ng V."/>
            <person name="Wang R."/>
            <person name="Wang X."/>
            <person name="Dai Y."/>
            <person name="Henrissat B."/>
            <person name="Grigoriev I.V."/>
            <person name="Guerin-Laguette A."/>
            <person name="Yu F."/>
            <person name="Martin F.M."/>
        </authorList>
    </citation>
    <scope>NUCLEOTIDE SEQUENCE</scope>
    <source>
        <strain evidence="16">QP</strain>
    </source>
</reference>
<dbReference type="Gene3D" id="3.40.50.80">
    <property type="entry name" value="Nucleotide-binding domain of ferredoxin-NADP reductase (FNR) module"/>
    <property type="match status" value="1"/>
</dbReference>
<dbReference type="GO" id="GO:0015677">
    <property type="term" value="P:copper ion import"/>
    <property type="evidence" value="ECO:0007669"/>
    <property type="project" value="TreeGrafter"/>
</dbReference>
<dbReference type="InterPro" id="IPR039261">
    <property type="entry name" value="FNR_nucleotide-bd"/>
</dbReference>
<keyword evidence="8 14" id="KW-1133">Transmembrane helix</keyword>
<dbReference type="InterPro" id="IPR013130">
    <property type="entry name" value="Fe3_Rdtase_TM_dom"/>
</dbReference>
<keyword evidence="11 14" id="KW-0472">Membrane</keyword>
<dbReference type="CDD" id="cd06186">
    <property type="entry name" value="NOX_Duox_like_FAD_NADP"/>
    <property type="match status" value="1"/>
</dbReference>